<evidence type="ECO:0000256" key="1">
    <source>
        <dbReference type="SAM" id="MobiDB-lite"/>
    </source>
</evidence>
<dbReference type="EMBL" id="JAAAUY010000120">
    <property type="protein sequence ID" value="KAF9335000.1"/>
    <property type="molecule type" value="Genomic_DNA"/>
</dbReference>
<dbReference type="AlphaFoldDB" id="A0A9P5VP67"/>
<protein>
    <submittedName>
        <fullName evidence="2">Uncharacterized protein</fullName>
    </submittedName>
</protein>
<gene>
    <name evidence="2" type="ORF">BG006_001087</name>
</gene>
<sequence length="198" mass="21944">MAAYGAVAYPLLERLRNESTAIEDVLTTYTSNGSAFAIDSLPPALAFYHAKSTSATIDLLRQRYVAIQDLEFKMALLDTTRTATSHYADRIRGVMSQAEKVMASYYSDKPFKVIPRCLVNCYVRGSGQATIAAIRERYTVLRDQEVRLAMIDLKLVAPGAQNSGSATVRTEQDTHNQREYSSASAPIDSFDDEPPGYR</sequence>
<name>A0A9P5VP67_9FUNG</name>
<proteinExistence type="predicted"/>
<evidence type="ECO:0000313" key="3">
    <source>
        <dbReference type="Proteomes" id="UP000696485"/>
    </source>
</evidence>
<reference evidence="2" key="1">
    <citation type="journal article" date="2020" name="Fungal Divers.">
        <title>Resolving the Mortierellaceae phylogeny through synthesis of multi-gene phylogenetics and phylogenomics.</title>
        <authorList>
            <person name="Vandepol N."/>
            <person name="Liber J."/>
            <person name="Desiro A."/>
            <person name="Na H."/>
            <person name="Kennedy M."/>
            <person name="Barry K."/>
            <person name="Grigoriev I.V."/>
            <person name="Miller A.N."/>
            <person name="O'Donnell K."/>
            <person name="Stajich J.E."/>
            <person name="Bonito G."/>
        </authorList>
    </citation>
    <scope>NUCLEOTIDE SEQUENCE</scope>
    <source>
        <strain evidence="2">NVP1</strain>
    </source>
</reference>
<dbReference type="Proteomes" id="UP000696485">
    <property type="component" value="Unassembled WGS sequence"/>
</dbReference>
<feature type="region of interest" description="Disordered" evidence="1">
    <location>
        <begin position="162"/>
        <end position="198"/>
    </location>
</feature>
<comment type="caution">
    <text evidence="2">The sequence shown here is derived from an EMBL/GenBank/DDBJ whole genome shotgun (WGS) entry which is preliminary data.</text>
</comment>
<keyword evidence="3" id="KW-1185">Reference proteome</keyword>
<evidence type="ECO:0000313" key="2">
    <source>
        <dbReference type="EMBL" id="KAF9335000.1"/>
    </source>
</evidence>
<accession>A0A9P5VP67</accession>
<organism evidence="2 3">
    <name type="scientific">Podila minutissima</name>
    <dbReference type="NCBI Taxonomy" id="64525"/>
    <lineage>
        <taxon>Eukaryota</taxon>
        <taxon>Fungi</taxon>
        <taxon>Fungi incertae sedis</taxon>
        <taxon>Mucoromycota</taxon>
        <taxon>Mortierellomycotina</taxon>
        <taxon>Mortierellomycetes</taxon>
        <taxon>Mortierellales</taxon>
        <taxon>Mortierellaceae</taxon>
        <taxon>Podila</taxon>
    </lineage>
</organism>
<feature type="compositionally biased region" description="Acidic residues" evidence="1">
    <location>
        <begin position="189"/>
        <end position="198"/>
    </location>
</feature>